<dbReference type="Proteomes" id="UP000028006">
    <property type="component" value="Unassembled WGS sequence"/>
</dbReference>
<comment type="caution">
    <text evidence="1">The sequence shown here is derived from an EMBL/GenBank/DDBJ whole genome shotgun (WGS) entry which is preliminary data.</text>
</comment>
<gene>
    <name evidence="1" type="ORF">GZ77_13970</name>
</gene>
<dbReference type="AlphaFoldDB" id="A0A081N4U8"/>
<keyword evidence="2" id="KW-1185">Reference proteome</keyword>
<name>A0A081N4U8_9GAMM</name>
<protein>
    <submittedName>
        <fullName evidence="1">Uncharacterized protein</fullName>
    </submittedName>
</protein>
<sequence length="102" mass="11597">MWGTLILPDCPIEVAIRIPRNTLAPNKHRNRELPVYRIFPLTVGETMAIQKPRSVWGQMVYLAASRKGAELMVVICNADPSSAIADYLQRWQNETMFQVLKG</sequence>
<evidence type="ECO:0000313" key="1">
    <source>
        <dbReference type="EMBL" id="KEQ13471.1"/>
    </source>
</evidence>
<evidence type="ECO:0000313" key="2">
    <source>
        <dbReference type="Proteomes" id="UP000028006"/>
    </source>
</evidence>
<proteinExistence type="predicted"/>
<organism evidence="1 2">
    <name type="scientific">Endozoicomonas montiporae</name>
    <dbReference type="NCBI Taxonomy" id="1027273"/>
    <lineage>
        <taxon>Bacteria</taxon>
        <taxon>Pseudomonadati</taxon>
        <taxon>Pseudomonadota</taxon>
        <taxon>Gammaproteobacteria</taxon>
        <taxon>Oceanospirillales</taxon>
        <taxon>Endozoicomonadaceae</taxon>
        <taxon>Endozoicomonas</taxon>
    </lineage>
</organism>
<dbReference type="EMBL" id="JOKG01000003">
    <property type="protein sequence ID" value="KEQ13471.1"/>
    <property type="molecule type" value="Genomic_DNA"/>
</dbReference>
<reference evidence="1 2" key="1">
    <citation type="submission" date="2014-06" db="EMBL/GenBank/DDBJ databases">
        <title>Whole Genome Sequences of Three Symbiotic Endozoicomonas Bacteria.</title>
        <authorList>
            <person name="Neave M.J."/>
            <person name="Apprill A."/>
            <person name="Voolstra C.R."/>
        </authorList>
    </citation>
    <scope>NUCLEOTIDE SEQUENCE [LARGE SCALE GENOMIC DNA]</scope>
    <source>
        <strain evidence="1 2">LMG 24815</strain>
    </source>
</reference>
<dbReference type="RefSeq" id="WP_034876316.1">
    <property type="nucleotide sequence ID" value="NZ_JOKG01000003.1"/>
</dbReference>
<accession>A0A081N4U8</accession>